<keyword evidence="4" id="KW-1185">Reference proteome</keyword>
<dbReference type="Proteomes" id="UP001634393">
    <property type="component" value="Unassembled WGS sequence"/>
</dbReference>
<gene>
    <name evidence="3" type="ORF">ACJIZ3_010338</name>
</gene>
<comment type="caution">
    <text evidence="3">The sequence shown here is derived from an EMBL/GenBank/DDBJ whole genome shotgun (WGS) entry which is preliminary data.</text>
</comment>
<evidence type="ECO:0000313" key="4">
    <source>
        <dbReference type="Proteomes" id="UP001634393"/>
    </source>
</evidence>
<feature type="region of interest" description="Disordered" evidence="1">
    <location>
        <begin position="43"/>
        <end position="72"/>
    </location>
</feature>
<protein>
    <recommendedName>
        <fullName evidence="5">Transmembrane protein</fullName>
    </recommendedName>
</protein>
<dbReference type="EMBL" id="JBJXBP010000004">
    <property type="protein sequence ID" value="KAL3835602.1"/>
    <property type="molecule type" value="Genomic_DNA"/>
</dbReference>
<evidence type="ECO:0000313" key="3">
    <source>
        <dbReference type="EMBL" id="KAL3835602.1"/>
    </source>
</evidence>
<sequence length="72" mass="7963">MESKYLMKSLIVIFVLFLMVHLAPAGCLSRKLVADDEWINSIKRMKPPSPPSPKYSTPILNIAPPTPPPSST</sequence>
<feature type="signal peptide" evidence="2">
    <location>
        <begin position="1"/>
        <end position="25"/>
    </location>
</feature>
<proteinExistence type="predicted"/>
<evidence type="ECO:0000256" key="2">
    <source>
        <dbReference type="SAM" id="SignalP"/>
    </source>
</evidence>
<reference evidence="3 4" key="1">
    <citation type="submission" date="2024-12" db="EMBL/GenBank/DDBJ databases">
        <title>The unique morphological basis and parallel evolutionary history of personate flowers in Penstemon.</title>
        <authorList>
            <person name="Depatie T.H."/>
            <person name="Wessinger C.A."/>
        </authorList>
    </citation>
    <scope>NUCLEOTIDE SEQUENCE [LARGE SCALE GENOMIC DNA]</scope>
    <source>
        <strain evidence="3">WTNN_2</strain>
        <tissue evidence="3">Leaf</tissue>
    </source>
</reference>
<organism evidence="3 4">
    <name type="scientific">Penstemon smallii</name>
    <dbReference type="NCBI Taxonomy" id="265156"/>
    <lineage>
        <taxon>Eukaryota</taxon>
        <taxon>Viridiplantae</taxon>
        <taxon>Streptophyta</taxon>
        <taxon>Embryophyta</taxon>
        <taxon>Tracheophyta</taxon>
        <taxon>Spermatophyta</taxon>
        <taxon>Magnoliopsida</taxon>
        <taxon>eudicotyledons</taxon>
        <taxon>Gunneridae</taxon>
        <taxon>Pentapetalae</taxon>
        <taxon>asterids</taxon>
        <taxon>lamiids</taxon>
        <taxon>Lamiales</taxon>
        <taxon>Plantaginaceae</taxon>
        <taxon>Cheloneae</taxon>
        <taxon>Penstemon</taxon>
    </lineage>
</organism>
<keyword evidence="2" id="KW-0732">Signal</keyword>
<accession>A0ABD3TFQ6</accession>
<feature type="chain" id="PRO_5044896591" description="Transmembrane protein" evidence="2">
    <location>
        <begin position="26"/>
        <end position="72"/>
    </location>
</feature>
<evidence type="ECO:0008006" key="5">
    <source>
        <dbReference type="Google" id="ProtNLM"/>
    </source>
</evidence>
<dbReference type="AlphaFoldDB" id="A0ABD3TFQ6"/>
<evidence type="ECO:0000256" key="1">
    <source>
        <dbReference type="SAM" id="MobiDB-lite"/>
    </source>
</evidence>
<name>A0ABD3TFQ6_9LAMI</name>